<evidence type="ECO:0000313" key="1">
    <source>
        <dbReference type="EMBL" id="QHT24652.1"/>
    </source>
</evidence>
<reference evidence="1" key="1">
    <citation type="journal article" date="2020" name="Nature">
        <title>Giant virus diversity and host interactions through global metagenomics.</title>
        <authorList>
            <person name="Schulz F."/>
            <person name="Roux S."/>
            <person name="Paez-Espino D."/>
            <person name="Jungbluth S."/>
            <person name="Walsh D.A."/>
            <person name="Denef V.J."/>
            <person name="McMahon K.D."/>
            <person name="Konstantinidis K.T."/>
            <person name="Eloe-Fadrosh E.A."/>
            <person name="Kyrpides N.C."/>
            <person name="Woyke T."/>
        </authorList>
    </citation>
    <scope>NUCLEOTIDE SEQUENCE</scope>
    <source>
        <strain evidence="1">GVMAG-M-3300023179-150</strain>
    </source>
</reference>
<organism evidence="1">
    <name type="scientific">viral metagenome</name>
    <dbReference type="NCBI Taxonomy" id="1070528"/>
    <lineage>
        <taxon>unclassified sequences</taxon>
        <taxon>metagenomes</taxon>
        <taxon>organismal metagenomes</taxon>
    </lineage>
</organism>
<dbReference type="AlphaFoldDB" id="A0A6C0E7D7"/>
<dbReference type="EMBL" id="MN739747">
    <property type="protein sequence ID" value="QHT24652.1"/>
    <property type="molecule type" value="Genomic_DNA"/>
</dbReference>
<accession>A0A6C0E7D7</accession>
<sequence length="85" mass="10145">MGNYKSKNKEYPNSEVICDFYYKYINNPTSIHHHSILDFFQAHYLKMIEFCNMNNISDDDLWILVRNKGNSNNCLCSECHPDLYE</sequence>
<name>A0A6C0E7D7_9ZZZZ</name>
<proteinExistence type="predicted"/>
<protein>
    <submittedName>
        <fullName evidence="1">Uncharacterized protein</fullName>
    </submittedName>
</protein>